<dbReference type="PANTHER" id="PTHR33103">
    <property type="entry name" value="OS01G0153900 PROTEIN"/>
    <property type="match status" value="1"/>
</dbReference>
<dbReference type="RefSeq" id="XP_021802144.1">
    <property type="nucleotide sequence ID" value="XM_021946452.1"/>
</dbReference>
<sequence length="134" mass="14762">MATDTTLPVSDAEDGEVFVKGPARFIIRDDLQVMPPFTSTSSSLVKNLGFTGWNSIEELTVNVGVDEVLKLLTCSLVSKMPSTETLLKHAPLPELSHENVDQEIYVESQMKGDTTNEEEEKISIRSLLIYSSVS</sequence>
<keyword evidence="1" id="KW-1185">Reference proteome</keyword>
<dbReference type="Proteomes" id="UP000515124">
    <property type="component" value="Unplaced"/>
</dbReference>
<gene>
    <name evidence="2" type="primary">LOC110746244</name>
</gene>
<dbReference type="Pfam" id="PF05056">
    <property type="entry name" value="DUF674"/>
    <property type="match status" value="1"/>
</dbReference>
<organism evidence="1 2">
    <name type="scientific">Prunus avium</name>
    <name type="common">Cherry</name>
    <name type="synonym">Cerasus avium</name>
    <dbReference type="NCBI Taxonomy" id="42229"/>
    <lineage>
        <taxon>Eukaryota</taxon>
        <taxon>Viridiplantae</taxon>
        <taxon>Streptophyta</taxon>
        <taxon>Embryophyta</taxon>
        <taxon>Tracheophyta</taxon>
        <taxon>Spermatophyta</taxon>
        <taxon>Magnoliopsida</taxon>
        <taxon>eudicotyledons</taxon>
        <taxon>Gunneridae</taxon>
        <taxon>Pentapetalae</taxon>
        <taxon>rosids</taxon>
        <taxon>fabids</taxon>
        <taxon>Rosales</taxon>
        <taxon>Rosaceae</taxon>
        <taxon>Amygdaloideae</taxon>
        <taxon>Amygdaleae</taxon>
        <taxon>Prunus</taxon>
    </lineage>
</organism>
<dbReference type="KEGG" id="pavi:110746244"/>
<dbReference type="PANTHER" id="PTHR33103:SF27">
    <property type="entry name" value="OS04G0594700 PROTEIN"/>
    <property type="match status" value="1"/>
</dbReference>
<reference evidence="2" key="1">
    <citation type="submission" date="2025-08" db="UniProtKB">
        <authorList>
            <consortium name="RefSeq"/>
        </authorList>
    </citation>
    <scope>IDENTIFICATION</scope>
</reference>
<proteinExistence type="predicted"/>
<evidence type="ECO:0000313" key="2">
    <source>
        <dbReference type="RefSeq" id="XP_021802144.1"/>
    </source>
</evidence>
<dbReference type="InterPro" id="IPR007750">
    <property type="entry name" value="DUF674"/>
</dbReference>
<protein>
    <submittedName>
        <fullName evidence="2">Uncharacterized protein LOC110746244</fullName>
    </submittedName>
</protein>
<dbReference type="AlphaFoldDB" id="A0A6P5RGQ7"/>
<name>A0A6P5RGQ7_PRUAV</name>
<evidence type="ECO:0000313" key="1">
    <source>
        <dbReference type="Proteomes" id="UP000515124"/>
    </source>
</evidence>
<dbReference type="GeneID" id="110746244"/>
<accession>A0A6P5RGQ7</accession>